<dbReference type="AlphaFoldDB" id="A0A9P8QM00"/>
<organism evidence="1 2">
    <name type="scientific">Trichoderma cornu-damae</name>
    <dbReference type="NCBI Taxonomy" id="654480"/>
    <lineage>
        <taxon>Eukaryota</taxon>
        <taxon>Fungi</taxon>
        <taxon>Dikarya</taxon>
        <taxon>Ascomycota</taxon>
        <taxon>Pezizomycotina</taxon>
        <taxon>Sordariomycetes</taxon>
        <taxon>Hypocreomycetidae</taxon>
        <taxon>Hypocreales</taxon>
        <taxon>Hypocreaceae</taxon>
        <taxon>Trichoderma</taxon>
    </lineage>
</organism>
<comment type="caution">
    <text evidence="1">The sequence shown here is derived from an EMBL/GenBank/DDBJ whole genome shotgun (WGS) entry which is preliminary data.</text>
</comment>
<keyword evidence="2" id="KW-1185">Reference proteome</keyword>
<name>A0A9P8QM00_9HYPO</name>
<dbReference type="Proteomes" id="UP000827724">
    <property type="component" value="Unassembled WGS sequence"/>
</dbReference>
<evidence type="ECO:0000313" key="2">
    <source>
        <dbReference type="Proteomes" id="UP000827724"/>
    </source>
</evidence>
<proteinExistence type="predicted"/>
<accession>A0A9P8QM00</accession>
<sequence length="87" mass="9767">MGINACRSQVLRSAVRERDAVITIEQKIRRCRSALRFVMGLVQANDRDYLSDGLVERASLFNAVTTRAEARALWARLGEFLLADDGL</sequence>
<reference evidence="1" key="1">
    <citation type="submission" date="2021-08" db="EMBL/GenBank/DDBJ databases">
        <title>Chromosome-Level Trichoderma cornu-damae using Hi-C Data.</title>
        <authorList>
            <person name="Kim C.S."/>
        </authorList>
    </citation>
    <scope>NUCLEOTIDE SEQUENCE</scope>
    <source>
        <strain evidence="1">KA19-0412C</strain>
    </source>
</reference>
<evidence type="ECO:0000313" key="1">
    <source>
        <dbReference type="EMBL" id="KAH6605478.1"/>
    </source>
</evidence>
<dbReference type="EMBL" id="JAIWOZ010000004">
    <property type="protein sequence ID" value="KAH6605478.1"/>
    <property type="molecule type" value="Genomic_DNA"/>
</dbReference>
<gene>
    <name evidence="1" type="ORF">Trco_004631</name>
</gene>
<protein>
    <submittedName>
        <fullName evidence="1">Uncharacterized protein</fullName>
    </submittedName>
</protein>